<dbReference type="SUPFAM" id="SSF49764">
    <property type="entry name" value="HSP20-like chaperones"/>
    <property type="match status" value="1"/>
</dbReference>
<feature type="domain" description="SHSP" evidence="3">
    <location>
        <begin position="54"/>
        <end position="167"/>
    </location>
</feature>
<reference evidence="5" key="1">
    <citation type="journal article" date="2019" name="Int. J. Syst. Evol. Microbiol.">
        <title>The Global Catalogue of Microorganisms (GCM) 10K type strain sequencing project: providing services to taxonomists for standard genome sequencing and annotation.</title>
        <authorList>
            <consortium name="The Broad Institute Genomics Platform"/>
            <consortium name="The Broad Institute Genome Sequencing Center for Infectious Disease"/>
            <person name="Wu L."/>
            <person name="Ma J."/>
        </authorList>
    </citation>
    <scope>NUCLEOTIDE SEQUENCE [LARGE SCALE GENOMIC DNA]</scope>
    <source>
        <strain evidence="5">CGMCC 1.12606</strain>
    </source>
</reference>
<comment type="similarity">
    <text evidence="1 2">Belongs to the small heat shock protein (HSP20) family.</text>
</comment>
<keyword evidence="5" id="KW-1185">Reference proteome</keyword>
<dbReference type="EMBL" id="BMFH01000002">
    <property type="protein sequence ID" value="GGD58276.1"/>
    <property type="molecule type" value="Genomic_DNA"/>
</dbReference>
<dbReference type="InterPro" id="IPR031107">
    <property type="entry name" value="Small_HSP"/>
</dbReference>
<dbReference type="PANTHER" id="PTHR11527">
    <property type="entry name" value="HEAT-SHOCK PROTEIN 20 FAMILY MEMBER"/>
    <property type="match status" value="1"/>
</dbReference>
<dbReference type="Pfam" id="PF00011">
    <property type="entry name" value="HSP20"/>
    <property type="match status" value="1"/>
</dbReference>
<evidence type="ECO:0000256" key="2">
    <source>
        <dbReference type="RuleBase" id="RU003616"/>
    </source>
</evidence>
<protein>
    <recommendedName>
        <fullName evidence="3">SHSP domain-containing protein</fullName>
    </recommendedName>
</protein>
<dbReference type="PROSITE" id="PS01031">
    <property type="entry name" value="SHSP"/>
    <property type="match status" value="1"/>
</dbReference>
<proteinExistence type="inferred from homology"/>
<sequence length="167" mass="19933">MNGLFNLNFRIMSLVRFKNRTRPFTDLITSDFFDMEDFFDNRFWNKGLVNENFWNGRKGEPALNIKEDKDHFEIELAAPGFSKKDFEVSIENGYLTIRAEKKDTDEIKEENYTRKEFSYNSFMRTLLLPENVLEDEIKAKYNEGILRFKLMKKEEAKKTKPKMVEIA</sequence>
<evidence type="ECO:0000313" key="5">
    <source>
        <dbReference type="Proteomes" id="UP000625780"/>
    </source>
</evidence>
<dbReference type="InterPro" id="IPR002068">
    <property type="entry name" value="A-crystallin/Hsp20_dom"/>
</dbReference>
<evidence type="ECO:0000256" key="1">
    <source>
        <dbReference type="PROSITE-ProRule" id="PRU00285"/>
    </source>
</evidence>
<name>A0ABQ1R7D9_9FLAO</name>
<accession>A0ABQ1R7D9</accession>
<evidence type="ECO:0000313" key="4">
    <source>
        <dbReference type="EMBL" id="GGD58276.1"/>
    </source>
</evidence>
<dbReference type="Proteomes" id="UP000625780">
    <property type="component" value="Unassembled WGS sequence"/>
</dbReference>
<organism evidence="4 5">
    <name type="scientific">Muriicola marianensis</name>
    <dbReference type="NCBI Taxonomy" id="1324801"/>
    <lineage>
        <taxon>Bacteria</taxon>
        <taxon>Pseudomonadati</taxon>
        <taxon>Bacteroidota</taxon>
        <taxon>Flavobacteriia</taxon>
        <taxon>Flavobacteriales</taxon>
        <taxon>Flavobacteriaceae</taxon>
        <taxon>Muriicola</taxon>
    </lineage>
</organism>
<dbReference type="InterPro" id="IPR008978">
    <property type="entry name" value="HSP20-like_chaperone"/>
</dbReference>
<comment type="caution">
    <text evidence="4">The sequence shown here is derived from an EMBL/GenBank/DDBJ whole genome shotgun (WGS) entry which is preliminary data.</text>
</comment>
<dbReference type="Gene3D" id="2.60.40.790">
    <property type="match status" value="1"/>
</dbReference>
<evidence type="ECO:0000259" key="3">
    <source>
        <dbReference type="PROSITE" id="PS01031"/>
    </source>
</evidence>
<gene>
    <name evidence="4" type="ORF">GCM10011361_25810</name>
</gene>
<dbReference type="CDD" id="cd06464">
    <property type="entry name" value="ACD_sHsps-like"/>
    <property type="match status" value="1"/>
</dbReference>